<reference evidence="1" key="1">
    <citation type="journal article" date="2021" name="New Phytol.">
        <title>Evolutionary innovations through gain and loss of genes in the ectomycorrhizal Boletales.</title>
        <authorList>
            <person name="Wu G."/>
            <person name="Miyauchi S."/>
            <person name="Morin E."/>
            <person name="Kuo A."/>
            <person name="Drula E."/>
            <person name="Varga T."/>
            <person name="Kohler A."/>
            <person name="Feng B."/>
            <person name="Cao Y."/>
            <person name="Lipzen A."/>
            <person name="Daum C."/>
            <person name="Hundley H."/>
            <person name="Pangilinan J."/>
            <person name="Johnson J."/>
            <person name="Barry K."/>
            <person name="LaButti K."/>
            <person name="Ng V."/>
            <person name="Ahrendt S."/>
            <person name="Min B."/>
            <person name="Choi I.G."/>
            <person name="Park H."/>
            <person name="Plett J.M."/>
            <person name="Magnuson J."/>
            <person name="Spatafora J.W."/>
            <person name="Nagy L.G."/>
            <person name="Henrissat B."/>
            <person name="Grigoriev I.V."/>
            <person name="Yang Z.L."/>
            <person name="Xu J."/>
            <person name="Martin F.M."/>
        </authorList>
    </citation>
    <scope>NUCLEOTIDE SEQUENCE</scope>
    <source>
        <strain evidence="1">ATCC 28755</strain>
    </source>
</reference>
<evidence type="ECO:0000313" key="2">
    <source>
        <dbReference type="Proteomes" id="UP000790377"/>
    </source>
</evidence>
<proteinExistence type="predicted"/>
<name>A0ACB8ALP4_9AGAM</name>
<protein>
    <submittedName>
        <fullName evidence="1">Uncharacterized protein</fullName>
    </submittedName>
</protein>
<dbReference type="EMBL" id="MU267615">
    <property type="protein sequence ID" value="KAH7914319.1"/>
    <property type="molecule type" value="Genomic_DNA"/>
</dbReference>
<keyword evidence="2" id="KW-1185">Reference proteome</keyword>
<accession>A0ACB8ALP4</accession>
<sequence>MHPSQNRSRRKRGKAANDDDGSLLVSRMDETSSDTHTRPHSHTHQQTDSYRPSSSSRSYNMNRDGSSSHHDDHYHPSTSDTYHRGTRDDYDVSDSREGDSWVPPRSSNDSHYQPGREWSGGRDQSYSASAHNEPNSWVASNSYGNTPHGRNWHADDRRDNHPDDRQGWDRRDKDRRSRGTQNWQRDNGWDSRRRDHNQSGAESLAPISGPEDGHFSRKDDRSWEPGPTWQTSGDDQGNRSQRSGRNHGSNRNSKGGKKGQNQHKNRRDRDGWRERDRIPDESNLNNWQRRDISSLPPKPTFSPAKQRAVWSRSQSRSRSRSPESIYSRHSSRGRSHSRSLSPRPAQRHLSPGLPFSRTPSDRGRSEWQRRGRRDRSRSPASSLRSRPSPVGARRRSLSSASSSSMSRSRSSSRSPEHRPKPKHRLPPATSIREISLSISKTSLQQRSNMLGSREGDPRHPERLQANGKHPNQRRQWSPGAQRNATERMPPPPTTLPSTTSSKPLSPTVSLSSAGRTEPSSSKAIGSIKPIAFKPIGKASSSVKRFFPQDDDDNSDNSITDNDHLKASPIESQHTHNEAILNHVAVLHSSKAVSVERPDIRPKRTHDEIVSDRDDQYPAEEGAKVSSLLKSPIPRRPDPPFEHRNPSTASDQVSRAPSPIQSKPSTPKPSKNEEITPAPQVPIVESGSNGITRPSSPVSLPRKELYAIVSQVGEGTFGKVYKARNTVTNVHVALKRIRMEAERDGFPVTAMREIKLLQSLRHQNVVRLYEMMVSSGSVHMVFEYMDHDLTGVLSQTQFSFSEANLKSLCGQMLAGLAYLHHKGVIHRDIKGSNILINNRGELKLADFGLARFYHKRRRTDYTNRVITLWYRPPELLFGATVYGPEVDMWSAGCIMLELYTKKPIFQGNDEIHQLDVIYRIIGTPTTDRWSGVSELPWYELIKPKETIPDHFRELFQKWLSPAALDLAEQLLAYDPTRRITAVQALETPYFKDEKPLPEMPTGLSTLEGEWHELETKRERAKKRRKLETVM</sequence>
<comment type="caution">
    <text evidence="1">The sequence shown here is derived from an EMBL/GenBank/DDBJ whole genome shotgun (WGS) entry which is preliminary data.</text>
</comment>
<organism evidence="1 2">
    <name type="scientific">Hygrophoropsis aurantiaca</name>
    <dbReference type="NCBI Taxonomy" id="72124"/>
    <lineage>
        <taxon>Eukaryota</taxon>
        <taxon>Fungi</taxon>
        <taxon>Dikarya</taxon>
        <taxon>Basidiomycota</taxon>
        <taxon>Agaricomycotina</taxon>
        <taxon>Agaricomycetes</taxon>
        <taxon>Agaricomycetidae</taxon>
        <taxon>Boletales</taxon>
        <taxon>Coniophorineae</taxon>
        <taxon>Hygrophoropsidaceae</taxon>
        <taxon>Hygrophoropsis</taxon>
    </lineage>
</organism>
<dbReference type="Proteomes" id="UP000790377">
    <property type="component" value="Unassembled WGS sequence"/>
</dbReference>
<evidence type="ECO:0000313" key="1">
    <source>
        <dbReference type="EMBL" id="KAH7914319.1"/>
    </source>
</evidence>
<gene>
    <name evidence="1" type="ORF">BJ138DRAFT_415120</name>
</gene>